<proteinExistence type="predicted"/>
<protein>
    <submittedName>
        <fullName evidence="2">Type II toxin-antitoxin system HicB family antitoxin</fullName>
    </submittedName>
</protein>
<dbReference type="InterPro" id="IPR051404">
    <property type="entry name" value="TA_system_antitoxin"/>
</dbReference>
<reference evidence="2" key="1">
    <citation type="submission" date="2022-06" db="EMBL/GenBank/DDBJ databases">
        <title>Genome sequence of Phormidium yuhuli AB48 isolated from an industrial photobioreactor environment.</title>
        <authorList>
            <person name="Qiu Y."/>
            <person name="Noonan A.J.C."/>
            <person name="Dofher K."/>
            <person name="Koch M."/>
            <person name="Kieft B."/>
            <person name="Lin X."/>
            <person name="Ziels R.M."/>
            <person name="Hallam S.J."/>
        </authorList>
    </citation>
    <scope>NUCLEOTIDE SEQUENCE</scope>
    <source>
        <strain evidence="2">AB48</strain>
    </source>
</reference>
<evidence type="ECO:0000313" key="2">
    <source>
        <dbReference type="EMBL" id="USR90322.1"/>
    </source>
</evidence>
<name>A0ABY5ANA5_9CYAN</name>
<gene>
    <name evidence="2" type="ORF">NEA10_15955</name>
</gene>
<keyword evidence="3" id="KW-1185">Reference proteome</keyword>
<dbReference type="Pfam" id="PF15919">
    <property type="entry name" value="HicB_lk_antitox"/>
    <property type="match status" value="1"/>
</dbReference>
<evidence type="ECO:0000313" key="3">
    <source>
        <dbReference type="Proteomes" id="UP001056708"/>
    </source>
</evidence>
<evidence type="ECO:0000259" key="1">
    <source>
        <dbReference type="Pfam" id="PF15919"/>
    </source>
</evidence>
<dbReference type="SUPFAM" id="SSF143100">
    <property type="entry name" value="TTHA1013/TTHA0281-like"/>
    <property type="match status" value="1"/>
</dbReference>
<sequence length="78" mass="8575">MNQAYLNYTIIIEKTSSSYGAYVPDLPGCVAVGNSKEEALQLIQEAIVFHLEGMQDDGQLIPEPISTSETVRVCLKQD</sequence>
<dbReference type="RefSeq" id="WP_252662349.1">
    <property type="nucleotide sequence ID" value="NZ_CP098611.1"/>
</dbReference>
<accession>A0ABY5ANA5</accession>
<dbReference type="Gene3D" id="3.30.160.250">
    <property type="match status" value="1"/>
</dbReference>
<organism evidence="2 3">
    <name type="scientific">Phormidium yuhuli AB48</name>
    <dbReference type="NCBI Taxonomy" id="2940671"/>
    <lineage>
        <taxon>Bacteria</taxon>
        <taxon>Bacillati</taxon>
        <taxon>Cyanobacteriota</taxon>
        <taxon>Cyanophyceae</taxon>
        <taxon>Oscillatoriophycideae</taxon>
        <taxon>Oscillatoriales</taxon>
        <taxon>Oscillatoriaceae</taxon>
        <taxon>Phormidium</taxon>
        <taxon>Phormidium yuhuli</taxon>
    </lineage>
</organism>
<dbReference type="InterPro" id="IPR031807">
    <property type="entry name" value="HicB-like"/>
</dbReference>
<feature type="domain" description="HicB-like antitoxin of toxin-antitoxin system" evidence="1">
    <location>
        <begin position="8"/>
        <end position="69"/>
    </location>
</feature>
<dbReference type="Proteomes" id="UP001056708">
    <property type="component" value="Chromosome"/>
</dbReference>
<dbReference type="PANTHER" id="PTHR34504">
    <property type="entry name" value="ANTITOXIN HICB"/>
    <property type="match status" value="1"/>
</dbReference>
<dbReference type="InterPro" id="IPR035069">
    <property type="entry name" value="TTHA1013/TTHA0281-like"/>
</dbReference>
<dbReference type="PANTHER" id="PTHR34504:SF2">
    <property type="entry name" value="UPF0150 PROTEIN SSL0259"/>
    <property type="match status" value="1"/>
</dbReference>
<dbReference type="EMBL" id="CP098611">
    <property type="protein sequence ID" value="USR90322.1"/>
    <property type="molecule type" value="Genomic_DNA"/>
</dbReference>